<reference evidence="1 2" key="1">
    <citation type="journal article" date="2018" name="PLoS Genet.">
        <title>Population sequencing reveals clonal diversity and ancestral inbreeding in the grapevine cultivar Chardonnay.</title>
        <authorList>
            <person name="Roach M.J."/>
            <person name="Johnson D.L."/>
            <person name="Bohlmann J."/>
            <person name="van Vuuren H.J."/>
            <person name="Jones S.J."/>
            <person name="Pretorius I.S."/>
            <person name="Schmidt S.A."/>
            <person name="Borneman A.R."/>
        </authorList>
    </citation>
    <scope>NUCLEOTIDE SEQUENCE [LARGE SCALE GENOMIC DNA]</scope>
    <source>
        <strain evidence="2">cv. Chardonnay</strain>
        <tissue evidence="1">Leaf</tissue>
    </source>
</reference>
<proteinExistence type="predicted"/>
<organism evidence="1 2">
    <name type="scientific">Vitis vinifera</name>
    <name type="common">Grape</name>
    <dbReference type="NCBI Taxonomy" id="29760"/>
    <lineage>
        <taxon>Eukaryota</taxon>
        <taxon>Viridiplantae</taxon>
        <taxon>Streptophyta</taxon>
        <taxon>Embryophyta</taxon>
        <taxon>Tracheophyta</taxon>
        <taxon>Spermatophyta</taxon>
        <taxon>Magnoliopsida</taxon>
        <taxon>eudicotyledons</taxon>
        <taxon>Gunneridae</taxon>
        <taxon>Pentapetalae</taxon>
        <taxon>rosids</taxon>
        <taxon>Vitales</taxon>
        <taxon>Vitaceae</taxon>
        <taxon>Viteae</taxon>
        <taxon>Vitis</taxon>
    </lineage>
</organism>
<sequence length="94" mass="9775">MSTAGRLALVVEEATSINQPSSPHPDADAAEASCAVVSPSMATPMEEMGAENQGLPSCEPSLLALVPVKGPASRRPSSARNLKFGLLGRLQDRF</sequence>
<dbReference type="AlphaFoldDB" id="A0A438FH84"/>
<evidence type="ECO:0000313" key="2">
    <source>
        <dbReference type="Proteomes" id="UP000288805"/>
    </source>
</evidence>
<evidence type="ECO:0000313" key="1">
    <source>
        <dbReference type="EMBL" id="RVW59327.1"/>
    </source>
</evidence>
<comment type="caution">
    <text evidence="1">The sequence shown here is derived from an EMBL/GenBank/DDBJ whole genome shotgun (WGS) entry which is preliminary data.</text>
</comment>
<protein>
    <submittedName>
        <fullName evidence="1">Uncharacterized protein</fullName>
    </submittedName>
</protein>
<dbReference type="Proteomes" id="UP000288805">
    <property type="component" value="Unassembled WGS sequence"/>
</dbReference>
<name>A0A438FH84_VITVI</name>
<gene>
    <name evidence="1" type="ORF">CK203_091074</name>
</gene>
<dbReference type="EMBL" id="QGNW01000896">
    <property type="protein sequence ID" value="RVW59327.1"/>
    <property type="molecule type" value="Genomic_DNA"/>
</dbReference>
<accession>A0A438FH84</accession>